<name>A0A0F6RN42_MICAE</name>
<dbReference type="PATRIC" id="fig|1641812.3.peg.3570"/>
<reference evidence="1 2" key="1">
    <citation type="journal article" date="2015" name="Genome Announc.">
        <title>Complete Genome Sequence of Microcystis aeruginosa NIES-2549, a Bloom-Forming Cyanobacterium from Lake Kasumigaura, Japan.</title>
        <authorList>
            <person name="Yamaguchi H."/>
            <person name="Suzuki S."/>
            <person name="Tanabe Y."/>
            <person name="Osana Y."/>
            <person name="Shimura Y."/>
            <person name="Ishida K."/>
            <person name="Kawachi M."/>
        </authorList>
    </citation>
    <scope>NUCLEOTIDE SEQUENCE [LARGE SCALE GENOMIC DNA]</scope>
    <source>
        <strain evidence="1 2">NIES-2549</strain>
    </source>
</reference>
<accession>A0A0F6RN42</accession>
<sequence length="42" mass="4617">MILELSGVELASGEEQPKSVVVVIKKTQTTDSQPDFLIFIIL</sequence>
<dbReference type="HOGENOM" id="CLU_3254042_0_0_3"/>
<protein>
    <submittedName>
        <fullName evidence="1">Uncharacterized protein</fullName>
    </submittedName>
</protein>
<dbReference type="Proteomes" id="UP000034103">
    <property type="component" value="Chromosome"/>
</dbReference>
<dbReference type="EMBL" id="CP011304">
    <property type="protein sequence ID" value="AKE65798.1"/>
    <property type="molecule type" value="Genomic_DNA"/>
</dbReference>
<organism evidence="1 2">
    <name type="scientific">Microcystis aeruginosa NIES-2549</name>
    <dbReference type="NCBI Taxonomy" id="1641812"/>
    <lineage>
        <taxon>Bacteria</taxon>
        <taxon>Bacillati</taxon>
        <taxon>Cyanobacteriota</taxon>
        <taxon>Cyanophyceae</taxon>
        <taxon>Oscillatoriophycideae</taxon>
        <taxon>Chroococcales</taxon>
        <taxon>Microcystaceae</taxon>
        <taxon>Microcystis</taxon>
    </lineage>
</organism>
<dbReference type="AlphaFoldDB" id="A0A0F6RN42"/>
<gene>
    <name evidence="1" type="ORF">MYAER_3460</name>
</gene>
<evidence type="ECO:0000313" key="2">
    <source>
        <dbReference type="Proteomes" id="UP000034103"/>
    </source>
</evidence>
<proteinExistence type="predicted"/>
<evidence type="ECO:0000313" key="1">
    <source>
        <dbReference type="EMBL" id="AKE65798.1"/>
    </source>
</evidence>